<dbReference type="AlphaFoldDB" id="A0A9Q0R1T1"/>
<keyword evidence="1" id="KW-0812">Transmembrane</keyword>
<accession>A0A9Q0R1T1</accession>
<dbReference type="EMBL" id="JAMYWD010000001">
    <property type="protein sequence ID" value="KAJ4980260.1"/>
    <property type="molecule type" value="Genomic_DNA"/>
</dbReference>
<organism evidence="2 3">
    <name type="scientific">Protea cynaroides</name>
    <dbReference type="NCBI Taxonomy" id="273540"/>
    <lineage>
        <taxon>Eukaryota</taxon>
        <taxon>Viridiplantae</taxon>
        <taxon>Streptophyta</taxon>
        <taxon>Embryophyta</taxon>
        <taxon>Tracheophyta</taxon>
        <taxon>Spermatophyta</taxon>
        <taxon>Magnoliopsida</taxon>
        <taxon>Proteales</taxon>
        <taxon>Proteaceae</taxon>
        <taxon>Protea</taxon>
    </lineage>
</organism>
<dbReference type="PANTHER" id="PTHR42663:SF6">
    <property type="entry name" value="HYDROLASE C777.06C-RELATED"/>
    <property type="match status" value="1"/>
</dbReference>
<evidence type="ECO:0000313" key="2">
    <source>
        <dbReference type="EMBL" id="KAJ4980260.1"/>
    </source>
</evidence>
<keyword evidence="1" id="KW-1133">Transmembrane helix</keyword>
<feature type="transmembrane region" description="Helical" evidence="1">
    <location>
        <begin position="137"/>
        <end position="156"/>
    </location>
</feature>
<dbReference type="PANTHER" id="PTHR42663">
    <property type="entry name" value="HYDROLASE C777.06C-RELATED-RELATED"/>
    <property type="match status" value="1"/>
</dbReference>
<comment type="caution">
    <text evidence="2">The sequence shown here is derived from an EMBL/GenBank/DDBJ whole genome shotgun (WGS) entry which is preliminary data.</text>
</comment>
<reference evidence="2" key="1">
    <citation type="journal article" date="2023" name="Plant J.">
        <title>The genome of the king protea, Protea cynaroides.</title>
        <authorList>
            <person name="Chang J."/>
            <person name="Duong T.A."/>
            <person name="Schoeman C."/>
            <person name="Ma X."/>
            <person name="Roodt D."/>
            <person name="Barker N."/>
            <person name="Li Z."/>
            <person name="Van de Peer Y."/>
            <person name="Mizrachi E."/>
        </authorList>
    </citation>
    <scope>NUCLEOTIDE SEQUENCE</scope>
    <source>
        <tissue evidence="2">Young leaves</tissue>
    </source>
</reference>
<keyword evidence="3" id="KW-1185">Reference proteome</keyword>
<sequence length="172" mass="19426">METDLTDTRSCCSKSQSGRGRHRSSALIFLGAGCSSMLPNAMCLIQPTDSPCSVYSQALMIPPECNPNYSQAVTVPPECNPNYRCNTSLLIDYSHADRERKYVLIDSGKNFREQIILTREHADAVFRLDDIRDQYNLLVLRMILIPLLFTLLNFPWTGNLRTCSWGYTPEGP</sequence>
<dbReference type="Gene3D" id="3.60.15.10">
    <property type="entry name" value="Ribonuclease Z/Hydroxyacylglutathione hydrolase-like"/>
    <property type="match status" value="1"/>
</dbReference>
<dbReference type="InterPro" id="IPR036866">
    <property type="entry name" value="RibonucZ/Hydroxyglut_hydro"/>
</dbReference>
<keyword evidence="1" id="KW-0472">Membrane</keyword>
<evidence type="ECO:0000256" key="1">
    <source>
        <dbReference type="SAM" id="Phobius"/>
    </source>
</evidence>
<dbReference type="Proteomes" id="UP001141806">
    <property type="component" value="Unassembled WGS sequence"/>
</dbReference>
<name>A0A9Q0R1T1_9MAGN</name>
<dbReference type="OrthoDB" id="341300at2759"/>
<protein>
    <submittedName>
        <fullName evidence="2">Uncharacterized protein</fullName>
    </submittedName>
</protein>
<evidence type="ECO:0000313" key="3">
    <source>
        <dbReference type="Proteomes" id="UP001141806"/>
    </source>
</evidence>
<proteinExistence type="predicted"/>
<gene>
    <name evidence="2" type="ORF">NE237_031097</name>
</gene>